<evidence type="ECO:0000313" key="2">
    <source>
        <dbReference type="Proteomes" id="UP001501508"/>
    </source>
</evidence>
<dbReference type="Proteomes" id="UP001501508">
    <property type="component" value="Unassembled WGS sequence"/>
</dbReference>
<reference evidence="2" key="1">
    <citation type="journal article" date="2019" name="Int. J. Syst. Evol. Microbiol.">
        <title>The Global Catalogue of Microorganisms (GCM) 10K type strain sequencing project: providing services to taxonomists for standard genome sequencing and annotation.</title>
        <authorList>
            <consortium name="The Broad Institute Genomics Platform"/>
            <consortium name="The Broad Institute Genome Sequencing Center for Infectious Disease"/>
            <person name="Wu L."/>
            <person name="Ma J."/>
        </authorList>
    </citation>
    <scope>NUCLEOTIDE SEQUENCE [LARGE SCALE GENOMIC DNA]</scope>
    <source>
        <strain evidence="2">JCM 31920</strain>
    </source>
</reference>
<dbReference type="EMBL" id="BAABEY010000016">
    <property type="protein sequence ID" value="GAA4436570.1"/>
    <property type="molecule type" value="Genomic_DNA"/>
</dbReference>
<dbReference type="RefSeq" id="WP_345027650.1">
    <property type="nucleotide sequence ID" value="NZ_BAABEY010000016.1"/>
</dbReference>
<evidence type="ECO:0000313" key="1">
    <source>
        <dbReference type="EMBL" id="GAA4436570.1"/>
    </source>
</evidence>
<gene>
    <name evidence="1" type="primary">lacC</name>
    <name evidence="1" type="ORF">GCM10023091_14570</name>
</gene>
<accession>A0ABP8LV73</accession>
<organism evidence="1 2">
    <name type="scientific">Ravibacter arvi</name>
    <dbReference type="NCBI Taxonomy" id="2051041"/>
    <lineage>
        <taxon>Bacteria</taxon>
        <taxon>Pseudomonadati</taxon>
        <taxon>Bacteroidota</taxon>
        <taxon>Cytophagia</taxon>
        <taxon>Cytophagales</taxon>
        <taxon>Spirosomataceae</taxon>
        <taxon>Ravibacter</taxon>
    </lineage>
</organism>
<protein>
    <submittedName>
        <fullName evidence="1">Lactose 3-dehydrogenase subunit gamma LacC</fullName>
    </submittedName>
</protein>
<keyword evidence="2" id="KW-1185">Reference proteome</keyword>
<proteinExistence type="predicted"/>
<dbReference type="Pfam" id="PF13618">
    <property type="entry name" value="Gluconate_2-dh3"/>
    <property type="match status" value="1"/>
</dbReference>
<name>A0ABP8LV73_9BACT</name>
<dbReference type="InterPro" id="IPR027056">
    <property type="entry name" value="Gluconate_2DH_su3"/>
</dbReference>
<comment type="caution">
    <text evidence="1">The sequence shown here is derived from an EMBL/GenBank/DDBJ whole genome shotgun (WGS) entry which is preliminary data.</text>
</comment>
<sequence length="179" mass="19269">MTKINRREVMIRLSAVLGVAFTAPLQAGVLGEKIYSGPSAPVTPLQEKLVAEVADVIIPATSTPGAKAAGVENFILRVIRDCYVPKDQEAFFAGLDRLDKNAVSRFGKAFSALSADQKNTIVSDAVTGDKDFFQLLKSLTITGYFTSEVGATQALDYLPVPGRFEGSYPLKPDQKAWAL</sequence>